<reference evidence="7" key="1">
    <citation type="submission" date="2023-07" db="EMBL/GenBank/DDBJ databases">
        <title>draft genome sequence of fig (Ficus carica).</title>
        <authorList>
            <person name="Takahashi T."/>
            <person name="Nishimura K."/>
        </authorList>
    </citation>
    <scope>NUCLEOTIDE SEQUENCE</scope>
</reference>
<dbReference type="Pfam" id="PF01095">
    <property type="entry name" value="Pectinesterase"/>
    <property type="match status" value="1"/>
</dbReference>
<proteinExistence type="predicted"/>
<protein>
    <recommendedName>
        <fullName evidence="6">Pectinesterase catalytic domain-containing protein</fullName>
    </recommendedName>
</protein>
<name>A0AA88ARC2_FICCA</name>
<dbReference type="InterPro" id="IPR000070">
    <property type="entry name" value="Pectinesterase_cat"/>
</dbReference>
<dbReference type="PANTHER" id="PTHR31707">
    <property type="entry name" value="PECTINESTERASE"/>
    <property type="match status" value="1"/>
</dbReference>
<dbReference type="GO" id="GO:0030599">
    <property type="term" value="F:pectinesterase activity"/>
    <property type="evidence" value="ECO:0007669"/>
    <property type="project" value="InterPro"/>
</dbReference>
<keyword evidence="5" id="KW-0063">Aspartyl esterase</keyword>
<keyword evidence="3" id="KW-0134">Cell wall</keyword>
<dbReference type="Gene3D" id="2.160.20.10">
    <property type="entry name" value="Single-stranded right-handed beta-helix, Pectin lyase-like"/>
    <property type="match status" value="1"/>
</dbReference>
<evidence type="ECO:0000313" key="7">
    <source>
        <dbReference type="EMBL" id="GMN51043.1"/>
    </source>
</evidence>
<dbReference type="InterPro" id="IPR011050">
    <property type="entry name" value="Pectin_lyase_fold/virulence"/>
</dbReference>
<dbReference type="Proteomes" id="UP001187192">
    <property type="component" value="Unassembled WGS sequence"/>
</dbReference>
<keyword evidence="4" id="KW-0378">Hydrolase</keyword>
<evidence type="ECO:0000256" key="5">
    <source>
        <dbReference type="ARBA" id="ARBA00023085"/>
    </source>
</evidence>
<dbReference type="GO" id="GO:0042545">
    <property type="term" value="P:cell wall modification"/>
    <property type="evidence" value="ECO:0007669"/>
    <property type="project" value="InterPro"/>
</dbReference>
<evidence type="ECO:0000256" key="4">
    <source>
        <dbReference type="ARBA" id="ARBA00022801"/>
    </source>
</evidence>
<accession>A0AA88ARC2</accession>
<evidence type="ECO:0000256" key="2">
    <source>
        <dbReference type="ARBA" id="ARBA00005184"/>
    </source>
</evidence>
<dbReference type="SUPFAM" id="SSF51126">
    <property type="entry name" value="Pectin lyase-like"/>
    <property type="match status" value="1"/>
</dbReference>
<gene>
    <name evidence="7" type="ORF">TIFTF001_020203</name>
</gene>
<evidence type="ECO:0000313" key="8">
    <source>
        <dbReference type="Proteomes" id="UP001187192"/>
    </source>
</evidence>
<keyword evidence="3" id="KW-0964">Secreted</keyword>
<comment type="caution">
    <text evidence="7">The sequence shown here is derived from an EMBL/GenBank/DDBJ whole genome shotgun (WGS) entry which is preliminary data.</text>
</comment>
<evidence type="ECO:0000256" key="1">
    <source>
        <dbReference type="ARBA" id="ARBA00004191"/>
    </source>
</evidence>
<feature type="domain" description="Pectinesterase catalytic" evidence="6">
    <location>
        <begin position="1"/>
        <end position="64"/>
    </location>
</feature>
<dbReference type="AlphaFoldDB" id="A0AA88ARC2"/>
<keyword evidence="8" id="KW-1185">Reference proteome</keyword>
<comment type="pathway">
    <text evidence="2">Glycan metabolism; pectin degradation; 2-dehydro-3-deoxy-D-gluconate from pectin: step 1/5.</text>
</comment>
<sequence>MIGEGMHLTVVSSNRNFYRSFADGWKTFHSATFAVDGQGFLAINLGFENTAGPRKHQAVALRSSG</sequence>
<dbReference type="InterPro" id="IPR012334">
    <property type="entry name" value="Pectin_lyas_fold"/>
</dbReference>
<comment type="subcellular location">
    <subcellularLocation>
        <location evidence="1">Secreted</location>
        <location evidence="1">Cell wall</location>
    </subcellularLocation>
</comment>
<evidence type="ECO:0000256" key="3">
    <source>
        <dbReference type="ARBA" id="ARBA00022512"/>
    </source>
</evidence>
<evidence type="ECO:0000259" key="6">
    <source>
        <dbReference type="Pfam" id="PF01095"/>
    </source>
</evidence>
<dbReference type="EMBL" id="BTGU01000036">
    <property type="protein sequence ID" value="GMN51043.1"/>
    <property type="molecule type" value="Genomic_DNA"/>
</dbReference>
<organism evidence="7 8">
    <name type="scientific">Ficus carica</name>
    <name type="common">Common fig</name>
    <dbReference type="NCBI Taxonomy" id="3494"/>
    <lineage>
        <taxon>Eukaryota</taxon>
        <taxon>Viridiplantae</taxon>
        <taxon>Streptophyta</taxon>
        <taxon>Embryophyta</taxon>
        <taxon>Tracheophyta</taxon>
        <taxon>Spermatophyta</taxon>
        <taxon>Magnoliopsida</taxon>
        <taxon>eudicotyledons</taxon>
        <taxon>Gunneridae</taxon>
        <taxon>Pentapetalae</taxon>
        <taxon>rosids</taxon>
        <taxon>fabids</taxon>
        <taxon>Rosales</taxon>
        <taxon>Moraceae</taxon>
        <taxon>Ficeae</taxon>
        <taxon>Ficus</taxon>
    </lineage>
</organism>